<feature type="region of interest" description="Disordered" evidence="1">
    <location>
        <begin position="56"/>
        <end position="81"/>
    </location>
</feature>
<proteinExistence type="predicted"/>
<keyword evidence="3" id="KW-1185">Reference proteome</keyword>
<dbReference type="Proteomes" id="UP001597145">
    <property type="component" value="Unassembled WGS sequence"/>
</dbReference>
<feature type="compositionally biased region" description="Polar residues" evidence="1">
    <location>
        <begin position="58"/>
        <end position="75"/>
    </location>
</feature>
<evidence type="ECO:0000313" key="2">
    <source>
        <dbReference type="EMBL" id="MFD1533205.1"/>
    </source>
</evidence>
<dbReference type="RefSeq" id="WP_343987009.1">
    <property type="nucleotide sequence ID" value="NZ_BAAAJG010000027.1"/>
</dbReference>
<protein>
    <submittedName>
        <fullName evidence="2">Uncharacterized protein</fullName>
    </submittedName>
</protein>
<comment type="caution">
    <text evidence="2">The sequence shown here is derived from an EMBL/GenBank/DDBJ whole genome shotgun (WGS) entry which is preliminary data.</text>
</comment>
<evidence type="ECO:0000256" key="1">
    <source>
        <dbReference type="SAM" id="MobiDB-lite"/>
    </source>
</evidence>
<organism evidence="2 3">
    <name type="scientific">Pseudonocardia aurantiaca</name>
    <dbReference type="NCBI Taxonomy" id="75290"/>
    <lineage>
        <taxon>Bacteria</taxon>
        <taxon>Bacillati</taxon>
        <taxon>Actinomycetota</taxon>
        <taxon>Actinomycetes</taxon>
        <taxon>Pseudonocardiales</taxon>
        <taxon>Pseudonocardiaceae</taxon>
        <taxon>Pseudonocardia</taxon>
    </lineage>
</organism>
<gene>
    <name evidence="2" type="ORF">ACFSCY_27645</name>
</gene>
<sequence length="81" mass="8608">MPQARAALDARRDELARRAEEAGAALAAAAREVPWLLLVELEFEIARLSAECEWVPGSSPTSAPDGSRGLTTSATCRGCPR</sequence>
<accession>A0ABW4FSG9</accession>
<dbReference type="EMBL" id="JBHUCP010000024">
    <property type="protein sequence ID" value="MFD1533205.1"/>
    <property type="molecule type" value="Genomic_DNA"/>
</dbReference>
<evidence type="ECO:0000313" key="3">
    <source>
        <dbReference type="Proteomes" id="UP001597145"/>
    </source>
</evidence>
<name>A0ABW4FSG9_9PSEU</name>
<reference evidence="3" key="1">
    <citation type="journal article" date="2019" name="Int. J. Syst. Evol. Microbiol.">
        <title>The Global Catalogue of Microorganisms (GCM) 10K type strain sequencing project: providing services to taxonomists for standard genome sequencing and annotation.</title>
        <authorList>
            <consortium name="The Broad Institute Genomics Platform"/>
            <consortium name="The Broad Institute Genome Sequencing Center for Infectious Disease"/>
            <person name="Wu L."/>
            <person name="Ma J."/>
        </authorList>
    </citation>
    <scope>NUCLEOTIDE SEQUENCE [LARGE SCALE GENOMIC DNA]</scope>
    <source>
        <strain evidence="3">JCM 12165</strain>
    </source>
</reference>